<dbReference type="PRINTS" id="PR00385">
    <property type="entry name" value="P450"/>
</dbReference>
<sequence length="632" mass="70988">MAVLSQIVDTYTSLGVYRYVVLAPLLVILLPLSIALGLLVYFGSLIVRRVVERHVFGTDFYRFLPYPKLTSPWWPIVGNIDHIVKSPPADGHLDFMQEVGQPVFAYRFINYDARLVIADPVAVAYILSSAHSYDYVKPEQTRRFLANLLGEGLLTAEGDDHRRARRVLQPAFNLANIRNLTPIFFRFANMLSAKLAAKVDATEGPAPKSFLPGQSDLAAQHSQKQRPVIDVMYWLGLTTMDVIGVAGFGHEFHALERIEEDGLKKDVIANAFTTLMGASTDPGIFQFLLFVLSRYPAFQWVDKIPTRRQKVMKSTYKLLEKTSMEIINKKKADVLEEIRLAKGSTNGDAKTGATKEFFEELTDAGAPKDLIHLMLRANLADDLPDNLKLHDHELLGQITTLILAGQETTSTQLTWVLWTLAQPKNHKLQERLRREVRELFAGRDELRYDELQNANLLNKVTLEIMRLLAAVPSTTRVARTDGVVPLSKAYPRADGKGTFDRLPIKKGKEVFIFIQMMNRSPHIWGEDADEFNPDRWDDPPQAIKDLSSEVGAAGGAPSNGLWTFISGPRGCIGKAFAIAEFKAILAVLLRDLQFATVEGWEVERKQGIVLRPRIKDQKELGMQMPLYISRAP</sequence>
<dbReference type="GO" id="GO:0005506">
    <property type="term" value="F:iron ion binding"/>
    <property type="evidence" value="ECO:0007669"/>
    <property type="project" value="InterPro"/>
</dbReference>
<keyword evidence="9" id="KW-1185">Reference proteome</keyword>
<keyword evidence="3 6" id="KW-0479">Metal-binding</keyword>
<name>A0AAN6JRV8_9BASI</name>
<dbReference type="Proteomes" id="UP001176517">
    <property type="component" value="Unassembled WGS sequence"/>
</dbReference>
<dbReference type="GO" id="GO:0016705">
    <property type="term" value="F:oxidoreductase activity, acting on paired donors, with incorporation or reduction of molecular oxygen"/>
    <property type="evidence" value="ECO:0007669"/>
    <property type="project" value="InterPro"/>
</dbReference>
<dbReference type="PRINTS" id="PR00465">
    <property type="entry name" value="EP450IV"/>
</dbReference>
<dbReference type="PANTHER" id="PTHR24305:SF166">
    <property type="entry name" value="CYTOCHROME P450 12A4, MITOCHONDRIAL-RELATED"/>
    <property type="match status" value="1"/>
</dbReference>
<keyword evidence="7" id="KW-1133">Transmembrane helix</keyword>
<dbReference type="SUPFAM" id="SSF48264">
    <property type="entry name" value="Cytochrome P450"/>
    <property type="match status" value="1"/>
</dbReference>
<evidence type="ECO:0000313" key="8">
    <source>
        <dbReference type="EMBL" id="KAK0551434.1"/>
    </source>
</evidence>
<dbReference type="EMBL" id="JAPDMZ010000077">
    <property type="protein sequence ID" value="KAK0551434.1"/>
    <property type="molecule type" value="Genomic_DNA"/>
</dbReference>
<evidence type="ECO:0000256" key="6">
    <source>
        <dbReference type="PIRSR" id="PIRSR602403-1"/>
    </source>
</evidence>
<keyword evidence="7" id="KW-0812">Transmembrane</keyword>
<organism evidence="8 9">
    <name type="scientific">Tilletia horrida</name>
    <dbReference type="NCBI Taxonomy" id="155126"/>
    <lineage>
        <taxon>Eukaryota</taxon>
        <taxon>Fungi</taxon>
        <taxon>Dikarya</taxon>
        <taxon>Basidiomycota</taxon>
        <taxon>Ustilaginomycotina</taxon>
        <taxon>Exobasidiomycetes</taxon>
        <taxon>Tilletiales</taxon>
        <taxon>Tilletiaceae</taxon>
        <taxon>Tilletia</taxon>
    </lineage>
</organism>
<evidence type="ECO:0000256" key="2">
    <source>
        <dbReference type="ARBA" id="ARBA00010617"/>
    </source>
</evidence>
<dbReference type="GO" id="GO:0004497">
    <property type="term" value="F:monooxygenase activity"/>
    <property type="evidence" value="ECO:0007669"/>
    <property type="project" value="InterPro"/>
</dbReference>
<keyword evidence="7" id="KW-0472">Membrane</keyword>
<dbReference type="AlphaFoldDB" id="A0AAN6JRV8"/>
<protein>
    <recommendedName>
        <fullName evidence="10">Cytochrome P450</fullName>
    </recommendedName>
</protein>
<reference evidence="8" key="1">
    <citation type="journal article" date="2023" name="PhytoFront">
        <title>Draft Genome Resources of Seven Strains of Tilletia horrida, Causal Agent of Kernel Smut of Rice.</title>
        <authorList>
            <person name="Khanal S."/>
            <person name="Antony Babu S."/>
            <person name="Zhou X.G."/>
        </authorList>
    </citation>
    <scope>NUCLEOTIDE SEQUENCE</scope>
    <source>
        <strain evidence="8">TX6</strain>
    </source>
</reference>
<comment type="cofactor">
    <cofactor evidence="1 6">
        <name>heme</name>
        <dbReference type="ChEBI" id="CHEBI:30413"/>
    </cofactor>
</comment>
<dbReference type="InterPro" id="IPR002403">
    <property type="entry name" value="Cyt_P450_E_grp-IV"/>
</dbReference>
<accession>A0AAN6JRV8</accession>
<comment type="caution">
    <text evidence="8">The sequence shown here is derived from an EMBL/GenBank/DDBJ whole genome shotgun (WGS) entry which is preliminary data.</text>
</comment>
<evidence type="ECO:0000256" key="7">
    <source>
        <dbReference type="SAM" id="Phobius"/>
    </source>
</evidence>
<evidence type="ECO:0000256" key="1">
    <source>
        <dbReference type="ARBA" id="ARBA00001971"/>
    </source>
</evidence>
<dbReference type="GO" id="GO:0020037">
    <property type="term" value="F:heme binding"/>
    <property type="evidence" value="ECO:0007669"/>
    <property type="project" value="InterPro"/>
</dbReference>
<evidence type="ECO:0000256" key="3">
    <source>
        <dbReference type="ARBA" id="ARBA00022723"/>
    </source>
</evidence>
<keyword evidence="4" id="KW-0560">Oxidoreductase</keyword>
<feature type="binding site" description="axial binding residue" evidence="6">
    <location>
        <position position="571"/>
    </location>
    <ligand>
        <name>heme</name>
        <dbReference type="ChEBI" id="CHEBI:30413"/>
    </ligand>
    <ligandPart>
        <name>Fe</name>
        <dbReference type="ChEBI" id="CHEBI:18248"/>
    </ligandPart>
</feature>
<evidence type="ECO:0008006" key="10">
    <source>
        <dbReference type="Google" id="ProtNLM"/>
    </source>
</evidence>
<evidence type="ECO:0000256" key="4">
    <source>
        <dbReference type="ARBA" id="ARBA00023002"/>
    </source>
</evidence>
<dbReference type="InterPro" id="IPR050121">
    <property type="entry name" value="Cytochrome_P450_monoxygenase"/>
</dbReference>
<dbReference type="InterPro" id="IPR001128">
    <property type="entry name" value="Cyt_P450"/>
</dbReference>
<feature type="transmembrane region" description="Helical" evidence="7">
    <location>
        <begin position="20"/>
        <end position="43"/>
    </location>
</feature>
<dbReference type="Gene3D" id="1.10.630.10">
    <property type="entry name" value="Cytochrome P450"/>
    <property type="match status" value="1"/>
</dbReference>
<evidence type="ECO:0000256" key="5">
    <source>
        <dbReference type="ARBA" id="ARBA00023004"/>
    </source>
</evidence>
<keyword evidence="6" id="KW-0349">Heme</keyword>
<proteinExistence type="inferred from homology"/>
<dbReference type="PANTHER" id="PTHR24305">
    <property type="entry name" value="CYTOCHROME P450"/>
    <property type="match status" value="1"/>
</dbReference>
<gene>
    <name evidence="8" type="ORF">OC846_003304</name>
</gene>
<comment type="similarity">
    <text evidence="2">Belongs to the cytochrome P450 family.</text>
</comment>
<evidence type="ECO:0000313" key="9">
    <source>
        <dbReference type="Proteomes" id="UP001176517"/>
    </source>
</evidence>
<keyword evidence="5 6" id="KW-0408">Iron</keyword>
<dbReference type="InterPro" id="IPR036396">
    <property type="entry name" value="Cyt_P450_sf"/>
</dbReference>
<dbReference type="Pfam" id="PF00067">
    <property type="entry name" value="p450"/>
    <property type="match status" value="1"/>
</dbReference>